<evidence type="ECO:0000256" key="3">
    <source>
        <dbReference type="ARBA" id="ARBA00022525"/>
    </source>
</evidence>
<protein>
    <recommendedName>
        <fullName evidence="10">NAD(P)(+)--arginine ADP-ribosyltransferase</fullName>
        <ecNumber evidence="10">2.4.2.31</ecNumber>
    </recommendedName>
    <alternativeName>
        <fullName evidence="10">Mono(ADP-ribosyl)transferase</fullName>
    </alternativeName>
</protein>
<keyword evidence="7" id="KW-0548">Nucleotidyltransferase</keyword>
<dbReference type="SUPFAM" id="SSF56399">
    <property type="entry name" value="ADP-ribosylation"/>
    <property type="match status" value="1"/>
</dbReference>
<name>A0A8S2I513_9BILA</name>
<dbReference type="EC" id="2.4.2.31" evidence="10"/>
<dbReference type="AlphaFoldDB" id="A0A8S2I513"/>
<dbReference type="Gene3D" id="3.90.176.10">
    <property type="entry name" value="Toxin ADP-ribosyltransferase, Chain A, domain 1"/>
    <property type="match status" value="1"/>
</dbReference>
<evidence type="ECO:0000256" key="7">
    <source>
        <dbReference type="ARBA" id="ARBA00022695"/>
    </source>
</evidence>
<keyword evidence="6 10" id="KW-0808">Transferase</keyword>
<keyword evidence="5 10" id="KW-0328">Glycosyltransferase</keyword>
<comment type="caution">
    <text evidence="12">The sequence shown here is derived from an EMBL/GenBank/DDBJ whole genome shotgun (WGS) entry which is preliminary data.</text>
</comment>
<dbReference type="EMBL" id="CAJOBA010004590">
    <property type="protein sequence ID" value="CAF3717424.1"/>
    <property type="molecule type" value="Genomic_DNA"/>
</dbReference>
<dbReference type="PROSITE" id="PS51996">
    <property type="entry name" value="TR_MART"/>
    <property type="match status" value="1"/>
</dbReference>
<dbReference type="EMBL" id="CAJNOK010004585">
    <property type="protein sequence ID" value="CAF0942463.1"/>
    <property type="molecule type" value="Genomic_DNA"/>
</dbReference>
<evidence type="ECO:0000256" key="5">
    <source>
        <dbReference type="ARBA" id="ARBA00022676"/>
    </source>
</evidence>
<evidence type="ECO:0000313" key="12">
    <source>
        <dbReference type="EMBL" id="CAF3717424.1"/>
    </source>
</evidence>
<comment type="catalytic activity">
    <reaction evidence="9 10">
        <text>L-arginyl-[protein] + NAD(+) = N(omega)-(ADP-D-ribosyl)-L-arginyl-[protein] + nicotinamide + H(+)</text>
        <dbReference type="Rhea" id="RHEA:19149"/>
        <dbReference type="Rhea" id="RHEA-COMP:10532"/>
        <dbReference type="Rhea" id="RHEA-COMP:15087"/>
        <dbReference type="ChEBI" id="CHEBI:15378"/>
        <dbReference type="ChEBI" id="CHEBI:17154"/>
        <dbReference type="ChEBI" id="CHEBI:29965"/>
        <dbReference type="ChEBI" id="CHEBI:57540"/>
        <dbReference type="ChEBI" id="CHEBI:142554"/>
        <dbReference type="EC" id="2.4.2.31"/>
    </reaction>
</comment>
<evidence type="ECO:0000313" key="13">
    <source>
        <dbReference type="Proteomes" id="UP000682733"/>
    </source>
</evidence>
<reference evidence="12" key="1">
    <citation type="submission" date="2021-02" db="EMBL/GenBank/DDBJ databases">
        <authorList>
            <person name="Nowell W R."/>
        </authorList>
    </citation>
    <scope>NUCLEOTIDE SEQUENCE</scope>
</reference>
<evidence type="ECO:0000256" key="10">
    <source>
        <dbReference type="RuleBase" id="RU361228"/>
    </source>
</evidence>
<evidence type="ECO:0000256" key="6">
    <source>
        <dbReference type="ARBA" id="ARBA00022679"/>
    </source>
</evidence>
<dbReference type="GO" id="GO:0090729">
    <property type="term" value="F:toxin activity"/>
    <property type="evidence" value="ECO:0007669"/>
    <property type="project" value="UniProtKB-KW"/>
</dbReference>
<comment type="similarity">
    <text evidence="2 10">Belongs to the Arg-specific ADP-ribosyltransferase family.</text>
</comment>
<organism evidence="12 13">
    <name type="scientific">Didymodactylos carnosus</name>
    <dbReference type="NCBI Taxonomy" id="1234261"/>
    <lineage>
        <taxon>Eukaryota</taxon>
        <taxon>Metazoa</taxon>
        <taxon>Spiralia</taxon>
        <taxon>Gnathifera</taxon>
        <taxon>Rotifera</taxon>
        <taxon>Eurotatoria</taxon>
        <taxon>Bdelloidea</taxon>
        <taxon>Philodinida</taxon>
        <taxon>Philodinidae</taxon>
        <taxon>Didymodactylos</taxon>
    </lineage>
</organism>
<dbReference type="InterPro" id="IPR050999">
    <property type="entry name" value="ADP-ribosyltransferase_ARG"/>
</dbReference>
<accession>A0A8S2I513</accession>
<keyword evidence="10" id="KW-0520">NAD</keyword>
<proteinExistence type="inferred from homology"/>
<evidence type="ECO:0000313" key="11">
    <source>
        <dbReference type="EMBL" id="CAF0942463.1"/>
    </source>
</evidence>
<sequence>MKKKKMTHEKEIPSATVYDVREERFCYPEKSHAKSFKDGKDWGSDFINEWCLDYHELVSDARYSEIVEQAANGILCEGKLLNQEFNAQQLADRLMEVKNNKCKEIRECAARLYSAESFLYKLINTVLRADDKSKVDTLGAYCYLLDDYLMNSNDHGELTVYRGCTLTDEMIAEYKHFVGKWISWLAFTSTTKAPQVAEMFSRNTLFIIHIRDTSQCYKCDISSLSQFTHEQEVLLTAAHYFYVTKIKRDRQSQKYLIYLTSL</sequence>
<keyword evidence="10" id="KW-0521">NADP</keyword>
<keyword evidence="8" id="KW-0843">Virulence</keyword>
<dbReference type="Pfam" id="PF01129">
    <property type="entry name" value="ART"/>
    <property type="match status" value="1"/>
</dbReference>
<keyword evidence="4" id="KW-0800">Toxin</keyword>
<keyword evidence="3" id="KW-0964">Secreted</keyword>
<dbReference type="InterPro" id="IPR000768">
    <property type="entry name" value="ART"/>
</dbReference>
<dbReference type="GO" id="GO:0016779">
    <property type="term" value="F:nucleotidyltransferase activity"/>
    <property type="evidence" value="ECO:0007669"/>
    <property type="project" value="UniProtKB-KW"/>
</dbReference>
<dbReference type="GO" id="GO:0005576">
    <property type="term" value="C:extracellular region"/>
    <property type="evidence" value="ECO:0007669"/>
    <property type="project" value="UniProtKB-SubCell"/>
</dbReference>
<evidence type="ECO:0000256" key="4">
    <source>
        <dbReference type="ARBA" id="ARBA00022656"/>
    </source>
</evidence>
<comment type="subcellular location">
    <subcellularLocation>
        <location evidence="1">Secreted</location>
    </subcellularLocation>
</comment>
<dbReference type="Proteomes" id="UP000677228">
    <property type="component" value="Unassembled WGS sequence"/>
</dbReference>
<dbReference type="Proteomes" id="UP000682733">
    <property type="component" value="Unassembled WGS sequence"/>
</dbReference>
<dbReference type="GO" id="GO:0106274">
    <property type="term" value="F:NAD+-protein-arginine ADP-ribosyltransferase activity"/>
    <property type="evidence" value="ECO:0007669"/>
    <property type="project" value="UniProtKB-EC"/>
</dbReference>
<dbReference type="GO" id="GO:0003950">
    <property type="term" value="F:NAD+ poly-ADP-ribosyltransferase activity"/>
    <property type="evidence" value="ECO:0007669"/>
    <property type="project" value="TreeGrafter"/>
</dbReference>
<evidence type="ECO:0000256" key="9">
    <source>
        <dbReference type="ARBA" id="ARBA00047597"/>
    </source>
</evidence>
<dbReference type="PANTHER" id="PTHR10339:SF25">
    <property type="entry name" value="SECRETED EXOENZYME S"/>
    <property type="match status" value="1"/>
</dbReference>
<evidence type="ECO:0000256" key="1">
    <source>
        <dbReference type="ARBA" id="ARBA00004613"/>
    </source>
</evidence>
<gene>
    <name evidence="11" type="ORF">OVA965_LOCUS11709</name>
    <name evidence="12" type="ORF">TMI583_LOCUS11713</name>
</gene>
<dbReference type="PANTHER" id="PTHR10339">
    <property type="entry name" value="ADP-RIBOSYLTRANSFERASE"/>
    <property type="match status" value="1"/>
</dbReference>
<evidence type="ECO:0000256" key="8">
    <source>
        <dbReference type="ARBA" id="ARBA00023026"/>
    </source>
</evidence>
<evidence type="ECO:0000256" key="2">
    <source>
        <dbReference type="ARBA" id="ARBA00009558"/>
    </source>
</evidence>